<gene>
    <name evidence="1" type="ORF">AK812_SmicGene5746</name>
</gene>
<organism evidence="1 2">
    <name type="scientific">Symbiodinium microadriaticum</name>
    <name type="common">Dinoflagellate</name>
    <name type="synonym">Zooxanthella microadriatica</name>
    <dbReference type="NCBI Taxonomy" id="2951"/>
    <lineage>
        <taxon>Eukaryota</taxon>
        <taxon>Sar</taxon>
        <taxon>Alveolata</taxon>
        <taxon>Dinophyceae</taxon>
        <taxon>Suessiales</taxon>
        <taxon>Symbiodiniaceae</taxon>
        <taxon>Symbiodinium</taxon>
    </lineage>
</organism>
<dbReference type="OrthoDB" id="414214at2759"/>
<keyword evidence="2" id="KW-1185">Reference proteome</keyword>
<proteinExistence type="predicted"/>
<name>A0A1Q9ET10_SYMMI</name>
<dbReference type="EMBL" id="LSRX01000076">
    <property type="protein sequence ID" value="OLQ10541.1"/>
    <property type="molecule type" value="Genomic_DNA"/>
</dbReference>
<dbReference type="AlphaFoldDB" id="A0A1Q9ET10"/>
<protein>
    <submittedName>
        <fullName evidence="1">Uncharacterized protein</fullName>
    </submittedName>
</protein>
<dbReference type="Proteomes" id="UP000186817">
    <property type="component" value="Unassembled WGS sequence"/>
</dbReference>
<sequence length="543" mass="60622">MEALRTVMKPLLSPMEGTASSNLDDRLEIARHLLTQYSTGNLTFVGFGLEMVRKKVITVEPEMLRVVAWATLRWWLIKPSADSDCDYSNSAYYVEAGGLQSALRAMEGFAAREGFGDLSKSLTNETAFKWTYPAFAIQYAVEHPEVLDEKTSDGLTMMMEASKSRSCNRNDLAFKGLLEAHEMLDMPINTMTEWGKDAAMLAEEAGYANRSAILEEKVLEKDLEDTPFVYHFPYMALLILGSHIVLFLVSMIFIFGHGSGSVTRATLATHGQDFVAKIVVFMACNALIMSSTAPALLLRPGSLLKVSCNLHVPSSWPIFFLLGVAFLVFVILDFRKANDLAQGQGPVAKTVTAENIYQDPKVPILTCLHTFVLSCVFVCVYWSALVQPIEMNLFSKFLWSCSLFVQYYISSKFKEESRFLSFASLSRWAVRLDDQENNELWAVLLRQSKMADGAVNGQIPRLSRVEVLLRFAMCYVSNGLFRILIVYSLPVYLAASGSASDFALNAFAVTFISELDDLPDSVDYELGEYEPLHGEQCEMKPLA</sequence>
<reference evidence="1 2" key="1">
    <citation type="submission" date="2016-02" db="EMBL/GenBank/DDBJ databases">
        <title>Genome analysis of coral dinoflagellate symbionts highlights evolutionary adaptations to a symbiotic lifestyle.</title>
        <authorList>
            <person name="Aranda M."/>
            <person name="Li Y."/>
            <person name="Liew Y.J."/>
            <person name="Baumgarten S."/>
            <person name="Simakov O."/>
            <person name="Wilson M."/>
            <person name="Piel J."/>
            <person name="Ashoor H."/>
            <person name="Bougouffa S."/>
            <person name="Bajic V.B."/>
            <person name="Ryu T."/>
            <person name="Ravasi T."/>
            <person name="Bayer T."/>
            <person name="Micklem G."/>
            <person name="Kim H."/>
            <person name="Bhak J."/>
            <person name="Lajeunesse T.C."/>
            <person name="Voolstra C.R."/>
        </authorList>
    </citation>
    <scope>NUCLEOTIDE SEQUENCE [LARGE SCALE GENOMIC DNA]</scope>
    <source>
        <strain evidence="1 2">CCMP2467</strain>
    </source>
</reference>
<evidence type="ECO:0000313" key="2">
    <source>
        <dbReference type="Proteomes" id="UP000186817"/>
    </source>
</evidence>
<accession>A0A1Q9ET10</accession>
<evidence type="ECO:0000313" key="1">
    <source>
        <dbReference type="EMBL" id="OLQ10541.1"/>
    </source>
</evidence>
<comment type="caution">
    <text evidence="1">The sequence shown here is derived from an EMBL/GenBank/DDBJ whole genome shotgun (WGS) entry which is preliminary data.</text>
</comment>